<organism evidence="1 2">
    <name type="scientific">Lactococcus phage PLgW-1</name>
    <dbReference type="NCBI Taxonomy" id="1983536"/>
    <lineage>
        <taxon>Viruses</taxon>
        <taxon>Duplodnaviria</taxon>
        <taxon>Heunggongvirae</taxon>
        <taxon>Uroviricota</taxon>
        <taxon>Caudoviricetes</taxon>
        <taxon>Uwajimavirus</taxon>
        <taxon>Uwajimavirus PLgW1</taxon>
    </lineage>
</organism>
<dbReference type="EMBL" id="KY888143">
    <property type="protein sequence ID" value="ARQ94855.1"/>
    <property type="molecule type" value="Genomic_DNA"/>
</dbReference>
<protein>
    <submittedName>
        <fullName evidence="1">Uncharacterized protein</fullName>
    </submittedName>
</protein>
<evidence type="ECO:0000313" key="1">
    <source>
        <dbReference type="EMBL" id="ARQ94855.1"/>
    </source>
</evidence>
<accession>A0A2Z2GUK4</accession>
<gene>
    <name evidence="1" type="ORF">PLgW1_44</name>
</gene>
<evidence type="ECO:0000313" key="2">
    <source>
        <dbReference type="Proteomes" id="UP000251251"/>
    </source>
</evidence>
<name>A0A2Z2GUK4_9CAUD</name>
<sequence length="59" mass="6814">MKIENNWCIRIGLNSFVVTPMEYITSKNIDTVVIFRLTIGKAVKYASELNMVLEEAQYD</sequence>
<dbReference type="Proteomes" id="UP000251251">
    <property type="component" value="Segment"/>
</dbReference>
<keyword evidence="2" id="KW-1185">Reference proteome</keyword>
<reference evidence="1" key="1">
    <citation type="submission" date="2017-04" db="EMBL/GenBank/DDBJ databases">
        <title>Genome sequence and comparative analysis of three virulent Lactococcus garvieae phages, novel phages with genome architecture linking the 936 group phages of Lactococcus lactis.</title>
        <authorList>
            <person name="Hoai T.D."/>
            <person name="Nishiki I."/>
            <person name="Yoshida T."/>
            <person name="Nakai T."/>
        </authorList>
    </citation>
    <scope>NUCLEOTIDE SEQUENCE [LARGE SCALE GENOMIC DNA]</scope>
</reference>
<proteinExistence type="predicted"/>